<reference evidence="2" key="1">
    <citation type="submission" date="2014-11" db="EMBL/GenBank/DDBJ databases">
        <authorList>
            <person name="Amaro Gonzalez C."/>
        </authorList>
    </citation>
    <scope>NUCLEOTIDE SEQUENCE</scope>
</reference>
<dbReference type="AlphaFoldDB" id="A0A0E9QWU7"/>
<proteinExistence type="predicted"/>
<organism evidence="2">
    <name type="scientific">Anguilla anguilla</name>
    <name type="common">European freshwater eel</name>
    <name type="synonym">Muraena anguilla</name>
    <dbReference type="NCBI Taxonomy" id="7936"/>
    <lineage>
        <taxon>Eukaryota</taxon>
        <taxon>Metazoa</taxon>
        <taxon>Chordata</taxon>
        <taxon>Craniata</taxon>
        <taxon>Vertebrata</taxon>
        <taxon>Euteleostomi</taxon>
        <taxon>Actinopterygii</taxon>
        <taxon>Neopterygii</taxon>
        <taxon>Teleostei</taxon>
        <taxon>Anguilliformes</taxon>
        <taxon>Anguillidae</taxon>
        <taxon>Anguilla</taxon>
    </lineage>
</organism>
<evidence type="ECO:0000313" key="2">
    <source>
        <dbReference type="EMBL" id="JAH20588.1"/>
    </source>
</evidence>
<keyword evidence="1" id="KW-1133">Transmembrane helix</keyword>
<keyword evidence="1" id="KW-0472">Membrane</keyword>
<dbReference type="EMBL" id="GBXM01087989">
    <property type="protein sequence ID" value="JAH20588.1"/>
    <property type="molecule type" value="Transcribed_RNA"/>
</dbReference>
<evidence type="ECO:0000256" key="1">
    <source>
        <dbReference type="SAM" id="Phobius"/>
    </source>
</evidence>
<name>A0A0E9QWU7_ANGAN</name>
<reference evidence="2" key="2">
    <citation type="journal article" date="2015" name="Fish Shellfish Immunol.">
        <title>Early steps in the European eel (Anguilla anguilla)-Vibrio vulnificus interaction in the gills: Role of the RtxA13 toxin.</title>
        <authorList>
            <person name="Callol A."/>
            <person name="Pajuelo D."/>
            <person name="Ebbesson L."/>
            <person name="Teles M."/>
            <person name="MacKenzie S."/>
            <person name="Amaro C."/>
        </authorList>
    </citation>
    <scope>NUCLEOTIDE SEQUENCE</scope>
</reference>
<accession>A0A0E9QWU7</accession>
<feature type="transmembrane region" description="Helical" evidence="1">
    <location>
        <begin position="20"/>
        <end position="37"/>
    </location>
</feature>
<sequence length="41" mass="5075">MMLYFCAIFLTNAYEYMYDVYIHYLALHVQNIAMWIMHSLH</sequence>
<protein>
    <submittedName>
        <fullName evidence="2">Uncharacterized protein</fullName>
    </submittedName>
</protein>
<keyword evidence="1" id="KW-0812">Transmembrane</keyword>